<comment type="caution">
    <text evidence="7">The sequence shown here is derived from an EMBL/GenBank/DDBJ whole genome shotgun (WGS) entry which is preliminary data.</text>
</comment>
<feature type="transmembrane region" description="Helical" evidence="6">
    <location>
        <begin position="96"/>
        <end position="122"/>
    </location>
</feature>
<proteinExistence type="predicted"/>
<evidence type="ECO:0000313" key="8">
    <source>
        <dbReference type="Proteomes" id="UP000321567"/>
    </source>
</evidence>
<evidence type="ECO:0000256" key="5">
    <source>
        <dbReference type="ARBA" id="ARBA00023136"/>
    </source>
</evidence>
<feature type="transmembrane region" description="Helical" evidence="6">
    <location>
        <begin position="45"/>
        <end position="64"/>
    </location>
</feature>
<keyword evidence="4 6" id="KW-1133">Transmembrane helix</keyword>
<dbReference type="GO" id="GO:0005886">
    <property type="term" value="C:plasma membrane"/>
    <property type="evidence" value="ECO:0007669"/>
    <property type="project" value="UniProtKB-SubCell"/>
</dbReference>
<name>A0A512HC25_9PROT</name>
<protein>
    <recommendedName>
        <fullName evidence="9">CidA/LrgA family protein</fullName>
    </recommendedName>
</protein>
<dbReference type="AlphaFoldDB" id="A0A512HC25"/>
<dbReference type="EMBL" id="BJZO01000144">
    <property type="protein sequence ID" value="GEO83002.1"/>
    <property type="molecule type" value="Genomic_DNA"/>
</dbReference>
<dbReference type="OrthoDB" id="194658at2"/>
<reference evidence="7 8" key="1">
    <citation type="submission" date="2019-07" db="EMBL/GenBank/DDBJ databases">
        <title>Whole genome shotgun sequence of Rhodospirillum oryzae NBRC 107573.</title>
        <authorList>
            <person name="Hosoyama A."/>
            <person name="Uohara A."/>
            <person name="Ohji S."/>
            <person name="Ichikawa N."/>
        </authorList>
    </citation>
    <scope>NUCLEOTIDE SEQUENCE [LARGE SCALE GENOMIC DNA]</scope>
    <source>
        <strain evidence="7 8">NBRC 107573</strain>
    </source>
</reference>
<evidence type="ECO:0000256" key="6">
    <source>
        <dbReference type="SAM" id="Phobius"/>
    </source>
</evidence>
<dbReference type="PANTHER" id="PTHR33931">
    <property type="entry name" value="HOLIN-LIKE PROTEIN CIDA-RELATED"/>
    <property type="match status" value="1"/>
</dbReference>
<keyword evidence="3 6" id="KW-0812">Transmembrane</keyword>
<keyword evidence="5 6" id="KW-0472">Membrane</keyword>
<dbReference type="RefSeq" id="WP_147165036.1">
    <property type="nucleotide sequence ID" value="NZ_BJZO01000144.1"/>
</dbReference>
<feature type="transmembrane region" description="Helical" evidence="6">
    <location>
        <begin position="71"/>
        <end position="90"/>
    </location>
</feature>
<dbReference type="Proteomes" id="UP000321567">
    <property type="component" value="Unassembled WGS sequence"/>
</dbReference>
<dbReference type="Pfam" id="PF03788">
    <property type="entry name" value="LrgA"/>
    <property type="match status" value="1"/>
</dbReference>
<evidence type="ECO:0000256" key="2">
    <source>
        <dbReference type="ARBA" id="ARBA00022475"/>
    </source>
</evidence>
<dbReference type="InterPro" id="IPR005538">
    <property type="entry name" value="LrgA/CidA"/>
</dbReference>
<evidence type="ECO:0008006" key="9">
    <source>
        <dbReference type="Google" id="ProtNLM"/>
    </source>
</evidence>
<sequence>MSPRVLFVHARRRFRRSRLLQIGVVVGLWLAGELAARTMGIPVPGGLIGMGLALGLLALGRVSLFSLKRGADWFLAEMLLFFVPAVLAVMNHQEFLGLLGLKLLAIIVLSTLAVMAVTALSVDLCWRWRKRDACPVVE</sequence>
<gene>
    <name evidence="7" type="ORF">ROR02_31330</name>
</gene>
<keyword evidence="8" id="KW-1185">Reference proteome</keyword>
<evidence type="ECO:0000256" key="1">
    <source>
        <dbReference type="ARBA" id="ARBA00004651"/>
    </source>
</evidence>
<organism evidence="7 8">
    <name type="scientific">Pararhodospirillum oryzae</name>
    <dbReference type="NCBI Taxonomy" id="478448"/>
    <lineage>
        <taxon>Bacteria</taxon>
        <taxon>Pseudomonadati</taxon>
        <taxon>Pseudomonadota</taxon>
        <taxon>Alphaproteobacteria</taxon>
        <taxon>Rhodospirillales</taxon>
        <taxon>Rhodospirillaceae</taxon>
        <taxon>Pararhodospirillum</taxon>
    </lineage>
</organism>
<evidence type="ECO:0000256" key="3">
    <source>
        <dbReference type="ARBA" id="ARBA00022692"/>
    </source>
</evidence>
<accession>A0A512HC25</accession>
<evidence type="ECO:0000256" key="4">
    <source>
        <dbReference type="ARBA" id="ARBA00022989"/>
    </source>
</evidence>
<dbReference type="PANTHER" id="PTHR33931:SF2">
    <property type="entry name" value="HOLIN-LIKE PROTEIN CIDA"/>
    <property type="match status" value="1"/>
</dbReference>
<comment type="subcellular location">
    <subcellularLocation>
        <location evidence="1">Cell membrane</location>
        <topology evidence="1">Multi-pass membrane protein</topology>
    </subcellularLocation>
</comment>
<keyword evidence="2" id="KW-1003">Cell membrane</keyword>
<evidence type="ECO:0000313" key="7">
    <source>
        <dbReference type="EMBL" id="GEO83002.1"/>
    </source>
</evidence>